<evidence type="ECO:0000313" key="3">
    <source>
        <dbReference type="EMBL" id="QDV32360.1"/>
    </source>
</evidence>
<dbReference type="PANTHER" id="PTHR34599">
    <property type="entry name" value="PEROXIDASE-RELATED"/>
    <property type="match status" value="1"/>
</dbReference>
<dbReference type="InterPro" id="IPR052559">
    <property type="entry name" value="V-haloperoxidase"/>
</dbReference>
<dbReference type="EMBL" id="CP036426">
    <property type="protein sequence ID" value="QDV32360.1"/>
    <property type="molecule type" value="Genomic_DNA"/>
</dbReference>
<evidence type="ECO:0000256" key="1">
    <source>
        <dbReference type="SAM" id="SignalP"/>
    </source>
</evidence>
<reference evidence="3 4" key="1">
    <citation type="submission" date="2019-02" db="EMBL/GenBank/DDBJ databases">
        <title>Deep-cultivation of Planctomycetes and their phenomic and genomic characterization uncovers novel biology.</title>
        <authorList>
            <person name="Wiegand S."/>
            <person name="Jogler M."/>
            <person name="Boedeker C."/>
            <person name="Pinto D."/>
            <person name="Vollmers J."/>
            <person name="Rivas-Marin E."/>
            <person name="Kohn T."/>
            <person name="Peeters S.H."/>
            <person name="Heuer A."/>
            <person name="Rast P."/>
            <person name="Oberbeckmann S."/>
            <person name="Bunk B."/>
            <person name="Jeske O."/>
            <person name="Meyerdierks A."/>
            <person name="Storesund J.E."/>
            <person name="Kallscheuer N."/>
            <person name="Luecker S."/>
            <person name="Lage O.M."/>
            <person name="Pohl T."/>
            <person name="Merkel B.J."/>
            <person name="Hornburger P."/>
            <person name="Mueller R.-W."/>
            <person name="Bruemmer F."/>
            <person name="Labrenz M."/>
            <person name="Spormann A.M."/>
            <person name="Op den Camp H."/>
            <person name="Overmann J."/>
            <person name="Amann R."/>
            <person name="Jetten M.S.M."/>
            <person name="Mascher T."/>
            <person name="Medema M.H."/>
            <person name="Devos D.P."/>
            <person name="Kaster A.-K."/>
            <person name="Ovreas L."/>
            <person name="Rohde M."/>
            <person name="Galperin M.Y."/>
            <person name="Jogler C."/>
        </authorList>
    </citation>
    <scope>NUCLEOTIDE SEQUENCE [LARGE SCALE GENOMIC DNA]</scope>
    <source>
        <strain evidence="3 4">ElP</strain>
    </source>
</reference>
<protein>
    <submittedName>
        <fullName evidence="3">PAP2 superfamily protein</fullName>
    </submittedName>
</protein>
<dbReference type="AlphaFoldDB" id="A0A518GUU5"/>
<dbReference type="Gene3D" id="1.10.606.20">
    <property type="match status" value="1"/>
</dbReference>
<dbReference type="CDD" id="cd03398">
    <property type="entry name" value="PAP2_haloperoxidase"/>
    <property type="match status" value="1"/>
</dbReference>
<dbReference type="KEGG" id="tpla:ElP_01880"/>
<dbReference type="Proteomes" id="UP000317835">
    <property type="component" value="Chromosome"/>
</dbReference>
<dbReference type="PANTHER" id="PTHR34599:SF1">
    <property type="entry name" value="PHOSPHATIDIC ACID PHOSPHATASE TYPE 2_HALOPEROXIDASE DOMAIN-CONTAINING PROTEIN"/>
    <property type="match status" value="1"/>
</dbReference>
<keyword evidence="4" id="KW-1185">Reference proteome</keyword>
<feature type="signal peptide" evidence="1">
    <location>
        <begin position="1"/>
        <end position="27"/>
    </location>
</feature>
<evidence type="ECO:0000313" key="4">
    <source>
        <dbReference type="Proteomes" id="UP000317835"/>
    </source>
</evidence>
<proteinExistence type="predicted"/>
<feature type="chain" id="PRO_5021946530" evidence="1">
    <location>
        <begin position="28"/>
        <end position="430"/>
    </location>
</feature>
<feature type="domain" description="Phosphatidic acid phosphatase type 2/haloperoxidase" evidence="2">
    <location>
        <begin position="283"/>
        <end position="414"/>
    </location>
</feature>
<dbReference type="RefSeq" id="WP_145266397.1">
    <property type="nucleotide sequence ID" value="NZ_CP036426.1"/>
</dbReference>
<dbReference type="OrthoDB" id="7793240at2"/>
<name>A0A518GUU5_9BACT</name>
<sequence length="430" mass="46619" precursor="true">MATRIRMPGVAVLATSLVLAATAAARADVVIDWNNVTLDTIRARRVPPPPATRALAMVHAAIYDAVNGIERTHQPYFVERPAPPGASPGAAAAAAAHQVLSALFPDLRDIYDAYLTESLAGVPPNAARNKGVAWGRFVGDRILALRRDDGADRIVAYEPSGEFGRWEPTPPRFADALLPQWPSVTPFAMRAADQFLPGPPPGPASLEYAIAFHEVKELGDLGSLTRTDDQTQVAYFWEDGPGSATPPGHWQLIAQQLAATFGTTPAQNARLFALLSLTQADAAIVAWDSKYHYDHFRPYTGITRAEEDGNALTDADPDWAPLIPTPPFPSYTSGHSTFSGASAVILVRLFGDIPISSPAPDPHIWPDRLLDRKGAPVVRSWPSLSFAAEEAGRSRIYGGIHWQYDNIAGLESGRELAEFVFAYYLRPLEE</sequence>
<dbReference type="InterPro" id="IPR000326">
    <property type="entry name" value="PAP2/HPO"/>
</dbReference>
<dbReference type="InterPro" id="IPR036938">
    <property type="entry name" value="PAP2/HPO_sf"/>
</dbReference>
<dbReference type="SUPFAM" id="SSF48317">
    <property type="entry name" value="Acid phosphatase/Vanadium-dependent haloperoxidase"/>
    <property type="match status" value="1"/>
</dbReference>
<organism evidence="3 4">
    <name type="scientific">Tautonia plasticadhaerens</name>
    <dbReference type="NCBI Taxonomy" id="2527974"/>
    <lineage>
        <taxon>Bacteria</taxon>
        <taxon>Pseudomonadati</taxon>
        <taxon>Planctomycetota</taxon>
        <taxon>Planctomycetia</taxon>
        <taxon>Isosphaerales</taxon>
        <taxon>Isosphaeraceae</taxon>
        <taxon>Tautonia</taxon>
    </lineage>
</organism>
<accession>A0A518GUU5</accession>
<evidence type="ECO:0000259" key="2">
    <source>
        <dbReference type="Pfam" id="PF01569"/>
    </source>
</evidence>
<keyword evidence="1" id="KW-0732">Signal</keyword>
<gene>
    <name evidence="3" type="ORF">ElP_01880</name>
</gene>
<dbReference type="Pfam" id="PF01569">
    <property type="entry name" value="PAP2"/>
    <property type="match status" value="1"/>
</dbReference>